<protein>
    <submittedName>
        <fullName evidence="5">Uncharacterized protein</fullName>
    </submittedName>
</protein>
<proteinExistence type="predicted"/>
<dbReference type="Proteomes" id="UP001362899">
    <property type="component" value="Unassembled WGS sequence"/>
</dbReference>
<keyword evidence="4" id="KW-0472">Membrane</keyword>
<keyword evidence="6" id="KW-1185">Reference proteome</keyword>
<comment type="caution">
    <text evidence="5">The sequence shown here is derived from an EMBL/GenBank/DDBJ whole genome shotgun (WGS) entry which is preliminary data.</text>
</comment>
<evidence type="ECO:0000313" key="6">
    <source>
        <dbReference type="Proteomes" id="UP001362899"/>
    </source>
</evidence>
<dbReference type="Gene3D" id="1.10.442.10">
    <property type="entry name" value="Cytochrome c oxidase subunit IV"/>
    <property type="match status" value="1"/>
</dbReference>
<keyword evidence="4" id="KW-1133">Transmembrane helix</keyword>
<name>A0AAV5RMU5_STABA</name>
<dbReference type="SUPFAM" id="SSF81406">
    <property type="entry name" value="Mitochondrial cytochrome c oxidase subunit IV"/>
    <property type="match status" value="1"/>
</dbReference>
<feature type="transmembrane region" description="Helical" evidence="4">
    <location>
        <begin position="109"/>
        <end position="128"/>
    </location>
</feature>
<comment type="subcellular location">
    <subcellularLocation>
        <location evidence="1">Mitochondrion</location>
    </subcellularLocation>
</comment>
<accession>A0AAV5RMU5</accession>
<keyword evidence="4" id="KW-0812">Transmembrane</keyword>
<reference evidence="5 6" key="1">
    <citation type="journal article" date="2023" name="Elife">
        <title>Identification of key yeast species and microbe-microbe interactions impacting larval growth of Drosophila in the wild.</title>
        <authorList>
            <person name="Mure A."/>
            <person name="Sugiura Y."/>
            <person name="Maeda R."/>
            <person name="Honda K."/>
            <person name="Sakurai N."/>
            <person name="Takahashi Y."/>
            <person name="Watada M."/>
            <person name="Katoh T."/>
            <person name="Gotoh A."/>
            <person name="Gotoh Y."/>
            <person name="Taniguchi I."/>
            <person name="Nakamura K."/>
            <person name="Hayashi T."/>
            <person name="Katayama T."/>
            <person name="Uemura T."/>
            <person name="Hattori Y."/>
        </authorList>
    </citation>
    <scope>NUCLEOTIDE SEQUENCE [LARGE SCALE GENOMIC DNA]</scope>
    <source>
        <strain evidence="5 6">SB-73</strain>
    </source>
</reference>
<dbReference type="GO" id="GO:0045277">
    <property type="term" value="C:respiratory chain complex IV"/>
    <property type="evidence" value="ECO:0007669"/>
    <property type="project" value="InterPro"/>
</dbReference>
<dbReference type="InterPro" id="IPR036639">
    <property type="entry name" value="Cyt_c_oxidase_su4_sf"/>
</dbReference>
<feature type="region of interest" description="Disordered" evidence="3">
    <location>
        <begin position="21"/>
        <end position="42"/>
    </location>
</feature>
<evidence type="ECO:0000313" key="5">
    <source>
        <dbReference type="EMBL" id="GMM52855.1"/>
    </source>
</evidence>
<evidence type="ECO:0000256" key="4">
    <source>
        <dbReference type="SAM" id="Phobius"/>
    </source>
</evidence>
<gene>
    <name evidence="5" type="ORF">DASB73_038180</name>
</gene>
<dbReference type="Pfam" id="PF02936">
    <property type="entry name" value="COX4"/>
    <property type="match status" value="1"/>
</dbReference>
<organism evidence="5 6">
    <name type="scientific">Starmerella bacillaris</name>
    <name type="common">Yeast</name>
    <name type="synonym">Candida zemplinina</name>
    <dbReference type="NCBI Taxonomy" id="1247836"/>
    <lineage>
        <taxon>Eukaryota</taxon>
        <taxon>Fungi</taxon>
        <taxon>Dikarya</taxon>
        <taxon>Ascomycota</taxon>
        <taxon>Saccharomycotina</taxon>
        <taxon>Dipodascomycetes</taxon>
        <taxon>Dipodascales</taxon>
        <taxon>Trichomonascaceae</taxon>
        <taxon>Starmerella</taxon>
    </lineage>
</organism>
<dbReference type="GO" id="GO:0005739">
    <property type="term" value="C:mitochondrion"/>
    <property type="evidence" value="ECO:0007669"/>
    <property type="project" value="UniProtKB-SubCell"/>
</dbReference>
<dbReference type="AlphaFoldDB" id="A0AAV5RMU5"/>
<keyword evidence="2" id="KW-0496">Mitochondrion</keyword>
<dbReference type="EMBL" id="BTGC01000008">
    <property type="protein sequence ID" value="GMM52855.1"/>
    <property type="molecule type" value="Genomic_DNA"/>
</dbReference>
<dbReference type="InterPro" id="IPR004203">
    <property type="entry name" value="Cyt_c_oxidase_su4_fam"/>
</dbReference>
<evidence type="ECO:0000256" key="1">
    <source>
        <dbReference type="ARBA" id="ARBA00004173"/>
    </source>
</evidence>
<dbReference type="GO" id="GO:0006123">
    <property type="term" value="P:mitochondrial electron transport, cytochrome c to oxygen"/>
    <property type="evidence" value="ECO:0007669"/>
    <property type="project" value="InterPro"/>
</dbReference>
<sequence>MSLRRLFVRQLATARRTSPNPLATAFKTDDDEEPRYRDLKNPEIPSLKGLSKRWERMDALQQDDVIAYLEDVMRGDWKKLDKEQRDAIMYVAYGPWGPRSTKKEKDAAGLLNAYMWTIGVSGLALITYKYATFDPKKPIPGIDYTQ</sequence>
<evidence type="ECO:0000256" key="2">
    <source>
        <dbReference type="ARBA" id="ARBA00023128"/>
    </source>
</evidence>
<evidence type="ECO:0000256" key="3">
    <source>
        <dbReference type="SAM" id="MobiDB-lite"/>
    </source>
</evidence>